<proteinExistence type="predicted"/>
<dbReference type="STRING" id="391625.PPSIR1_11928"/>
<dbReference type="Proteomes" id="UP000005801">
    <property type="component" value="Unassembled WGS sequence"/>
</dbReference>
<accession>A6GIH2</accession>
<dbReference type="RefSeq" id="WP_006976508.1">
    <property type="nucleotide sequence ID" value="NZ_ABCS01000136.1"/>
</dbReference>
<protein>
    <submittedName>
        <fullName evidence="2">Uncharacterized protein</fullName>
    </submittedName>
</protein>
<dbReference type="AlphaFoldDB" id="A6GIH2"/>
<evidence type="ECO:0000256" key="1">
    <source>
        <dbReference type="SAM" id="Phobius"/>
    </source>
</evidence>
<evidence type="ECO:0000313" key="2">
    <source>
        <dbReference type="EMBL" id="EDM74335.1"/>
    </source>
</evidence>
<keyword evidence="1" id="KW-0472">Membrane</keyword>
<name>A6GIH2_9BACT</name>
<feature type="transmembrane region" description="Helical" evidence="1">
    <location>
        <begin position="255"/>
        <end position="274"/>
    </location>
</feature>
<comment type="caution">
    <text evidence="2">The sequence shown here is derived from an EMBL/GenBank/DDBJ whole genome shotgun (WGS) entry which is preliminary data.</text>
</comment>
<keyword evidence="1" id="KW-0812">Transmembrane</keyword>
<keyword evidence="1" id="KW-1133">Transmembrane helix</keyword>
<gene>
    <name evidence="2" type="ORF">PPSIR1_11928</name>
</gene>
<evidence type="ECO:0000313" key="3">
    <source>
        <dbReference type="Proteomes" id="UP000005801"/>
    </source>
</evidence>
<keyword evidence="3" id="KW-1185">Reference proteome</keyword>
<reference evidence="2 3" key="1">
    <citation type="submission" date="2007-06" db="EMBL/GenBank/DDBJ databases">
        <authorList>
            <person name="Shimkets L."/>
            <person name="Ferriera S."/>
            <person name="Johnson J."/>
            <person name="Kravitz S."/>
            <person name="Beeson K."/>
            <person name="Sutton G."/>
            <person name="Rogers Y.-H."/>
            <person name="Friedman R."/>
            <person name="Frazier M."/>
            <person name="Venter J.C."/>
        </authorList>
    </citation>
    <scope>NUCLEOTIDE SEQUENCE [LARGE SCALE GENOMIC DNA]</scope>
    <source>
        <strain evidence="2 3">SIR-1</strain>
    </source>
</reference>
<sequence length="275" mass="28455">MSERPTLAELVTEDEHAALDLLDDAVDAADPELAQARLLARAAFERCTRAAGLTALEAAGELASLDSIDGELLETGRRALEDHPELGPALAPAVELCATILGLDRDTPAWAVLLELAAEASERAGAQADTQALVACSDAIAERAAALTSAAGSGGLSPAQRVFRSALVVDGGLGLRARILAADHPQHLRLATALIEGEPDATPEQLVDAFEQAVRAQAKLIAEAGAKRGPVVPGGLDDAGESPGGGPGPRRKFSWTHLVLAAIVLGLTIWHYGFR</sequence>
<dbReference type="EMBL" id="ABCS01000136">
    <property type="protein sequence ID" value="EDM74335.1"/>
    <property type="molecule type" value="Genomic_DNA"/>
</dbReference>
<dbReference type="OrthoDB" id="9833191at2"/>
<organism evidence="2 3">
    <name type="scientific">Plesiocystis pacifica SIR-1</name>
    <dbReference type="NCBI Taxonomy" id="391625"/>
    <lineage>
        <taxon>Bacteria</taxon>
        <taxon>Pseudomonadati</taxon>
        <taxon>Myxococcota</taxon>
        <taxon>Polyangia</taxon>
        <taxon>Nannocystales</taxon>
        <taxon>Nannocystaceae</taxon>
        <taxon>Plesiocystis</taxon>
    </lineage>
</organism>